<dbReference type="PANTHER" id="PTHR30185">
    <property type="entry name" value="CRYPTIC BETA-GLUCOSIDE BGL OPERON ANTITERMINATOR"/>
    <property type="match status" value="1"/>
</dbReference>
<proteinExistence type="predicted"/>
<evidence type="ECO:0000256" key="1">
    <source>
        <dbReference type="ARBA" id="ARBA00022737"/>
    </source>
</evidence>
<dbReference type="PROSITE" id="PS51372">
    <property type="entry name" value="PRD_2"/>
    <property type="match status" value="2"/>
</dbReference>
<dbReference type="InterPro" id="IPR050661">
    <property type="entry name" value="BglG_antiterminators"/>
</dbReference>
<keyword evidence="1" id="KW-0677">Repeat</keyword>
<reference evidence="3 4" key="1">
    <citation type="submission" date="2016-10" db="EMBL/GenBank/DDBJ databases">
        <authorList>
            <person name="de Groot N.N."/>
        </authorList>
    </citation>
    <scope>NUCLEOTIDE SEQUENCE [LARGE SCALE GENOMIC DNA]</scope>
    <source>
        <strain evidence="3 4">DSM 12271</strain>
    </source>
</reference>
<dbReference type="Pfam" id="PF00874">
    <property type="entry name" value="PRD"/>
    <property type="match status" value="2"/>
</dbReference>
<dbReference type="InterPro" id="IPR036650">
    <property type="entry name" value="CAT_RNA-bd_dom_sf"/>
</dbReference>
<dbReference type="STRING" id="84698.SAMN04488528_101830"/>
<dbReference type="PANTHER" id="PTHR30185:SF16">
    <property type="entry name" value="PROTEIN GLCT"/>
    <property type="match status" value="1"/>
</dbReference>
<evidence type="ECO:0000313" key="4">
    <source>
        <dbReference type="Proteomes" id="UP000198619"/>
    </source>
</evidence>
<dbReference type="Gene3D" id="2.30.24.10">
    <property type="entry name" value="CAT RNA-binding domain"/>
    <property type="match status" value="1"/>
</dbReference>
<dbReference type="Gene3D" id="1.20.58.1950">
    <property type="match status" value="1"/>
</dbReference>
<name>A0A1I0Z817_9CLOT</name>
<dbReference type="Gene3D" id="1.10.1790.10">
    <property type="entry name" value="PRD domain"/>
    <property type="match status" value="1"/>
</dbReference>
<evidence type="ECO:0000259" key="2">
    <source>
        <dbReference type="PROSITE" id="PS51372"/>
    </source>
</evidence>
<dbReference type="InterPro" id="IPR004341">
    <property type="entry name" value="CAT_RNA-bd_dom"/>
</dbReference>
<dbReference type="NCBIfam" id="NF047357">
    <property type="entry name" value="antiterm_GlcT"/>
    <property type="match status" value="1"/>
</dbReference>
<dbReference type="InterPro" id="IPR036634">
    <property type="entry name" value="PRD_sf"/>
</dbReference>
<dbReference type="Gene3D" id="1.20.890.100">
    <property type="match status" value="1"/>
</dbReference>
<dbReference type="Pfam" id="PF03123">
    <property type="entry name" value="CAT_RBD"/>
    <property type="match status" value="1"/>
</dbReference>
<dbReference type="InterPro" id="IPR011608">
    <property type="entry name" value="PRD"/>
</dbReference>
<dbReference type="GO" id="GO:0006355">
    <property type="term" value="P:regulation of DNA-templated transcription"/>
    <property type="evidence" value="ECO:0007669"/>
    <property type="project" value="InterPro"/>
</dbReference>
<sequence length="277" mass="32052">MSFRTKKVFNNNVVLVDYDGKEKILFGKGIGFGKKHGDKIDAKDNIEKIFTLDNDENSKNFENLINYTDSNVIGMCEEAIYMIQQELDEELDEKIHISLTDHIAFTLKRLQSNEEIQNPFLVETETLYNKEFKIATKVARFIEKTMGIEIPDGEIGFITLHIHTARNSGKLSNTIKYAFLSNTVIEYIEDNLDIYVDRQSLDYARFITHIRFSIERILEGTTVKNDLIEVIKDTFKESFKLAESIGKILEDEIDKTVDENEISYLAMHIERLKNTNS</sequence>
<dbReference type="SUPFAM" id="SSF63520">
    <property type="entry name" value="PTS-regulatory domain, PRD"/>
    <property type="match status" value="2"/>
</dbReference>
<dbReference type="Proteomes" id="UP000198619">
    <property type="component" value="Unassembled WGS sequence"/>
</dbReference>
<feature type="domain" description="PRD" evidence="2">
    <location>
        <begin position="67"/>
        <end position="172"/>
    </location>
</feature>
<dbReference type="AlphaFoldDB" id="A0A1I0Z817"/>
<dbReference type="SUPFAM" id="SSF50151">
    <property type="entry name" value="SacY-like RNA-binding domain"/>
    <property type="match status" value="1"/>
</dbReference>
<accession>A0A1I0Z817</accession>
<dbReference type="RefSeq" id="WP_090041685.1">
    <property type="nucleotide sequence ID" value="NZ_FOKI01000018.1"/>
</dbReference>
<protein>
    <submittedName>
        <fullName evidence="3">Transcriptional antiterminator, BglG family</fullName>
    </submittedName>
</protein>
<dbReference type="OrthoDB" id="9813552at2"/>
<feature type="domain" description="PRD" evidence="2">
    <location>
        <begin position="173"/>
        <end position="277"/>
    </location>
</feature>
<organism evidence="3 4">
    <name type="scientific">Clostridium frigidicarnis</name>
    <dbReference type="NCBI Taxonomy" id="84698"/>
    <lineage>
        <taxon>Bacteria</taxon>
        <taxon>Bacillati</taxon>
        <taxon>Bacillota</taxon>
        <taxon>Clostridia</taxon>
        <taxon>Eubacteriales</taxon>
        <taxon>Clostridiaceae</taxon>
        <taxon>Clostridium</taxon>
    </lineage>
</organism>
<evidence type="ECO:0000313" key="3">
    <source>
        <dbReference type="EMBL" id="SFB21671.1"/>
    </source>
</evidence>
<keyword evidence="4" id="KW-1185">Reference proteome</keyword>
<dbReference type="EMBL" id="FOKI01000018">
    <property type="protein sequence ID" value="SFB21671.1"/>
    <property type="molecule type" value="Genomic_DNA"/>
</dbReference>
<dbReference type="GO" id="GO:0003723">
    <property type="term" value="F:RNA binding"/>
    <property type="evidence" value="ECO:0007669"/>
    <property type="project" value="InterPro"/>
</dbReference>
<dbReference type="SMART" id="SM01061">
    <property type="entry name" value="CAT_RBD"/>
    <property type="match status" value="1"/>
</dbReference>
<gene>
    <name evidence="3" type="ORF">SAMN04488528_101830</name>
</gene>